<dbReference type="Proteomes" id="UP000797356">
    <property type="component" value="Chromosome 7"/>
</dbReference>
<accession>A0A8K0IGU9</accession>
<gene>
    <name evidence="1" type="ORF">COCNU_07G015040</name>
</gene>
<evidence type="ECO:0000313" key="1">
    <source>
        <dbReference type="EMBL" id="KAG1355392.1"/>
    </source>
</evidence>
<reference evidence="1" key="2">
    <citation type="submission" date="2019-07" db="EMBL/GenBank/DDBJ databases">
        <authorList>
            <person name="Yang Y."/>
            <person name="Bocs S."/>
            <person name="Baudouin L."/>
        </authorList>
    </citation>
    <scope>NUCLEOTIDE SEQUENCE</scope>
    <source>
        <tissue evidence="1">Spear leaf of Hainan Tall coconut</tissue>
    </source>
</reference>
<dbReference type="EMBL" id="CM017878">
    <property type="protein sequence ID" value="KAG1355392.1"/>
    <property type="molecule type" value="Genomic_DNA"/>
</dbReference>
<protein>
    <submittedName>
        <fullName evidence="1">Uncharacterized protein</fullName>
    </submittedName>
</protein>
<name>A0A8K0IGU9_COCNU</name>
<dbReference type="OrthoDB" id="784063at2759"/>
<sequence length="76" mass="8452">MDRAESSGGRGPPAHRRQSLEVYHEVLRRLKDSGCPEALSPAFDDELWAHFKRLPAGCSIMTGKFDDGFICCLLDS</sequence>
<comment type="caution">
    <text evidence="1">The sequence shown here is derived from an EMBL/GenBank/DDBJ whole genome shotgun (WGS) entry which is preliminary data.</text>
</comment>
<organism evidence="1 2">
    <name type="scientific">Cocos nucifera</name>
    <name type="common">Coconut palm</name>
    <dbReference type="NCBI Taxonomy" id="13894"/>
    <lineage>
        <taxon>Eukaryota</taxon>
        <taxon>Viridiplantae</taxon>
        <taxon>Streptophyta</taxon>
        <taxon>Embryophyta</taxon>
        <taxon>Tracheophyta</taxon>
        <taxon>Spermatophyta</taxon>
        <taxon>Magnoliopsida</taxon>
        <taxon>Liliopsida</taxon>
        <taxon>Arecaceae</taxon>
        <taxon>Arecoideae</taxon>
        <taxon>Cocoseae</taxon>
        <taxon>Attaleinae</taxon>
        <taxon>Cocos</taxon>
    </lineage>
</organism>
<keyword evidence="2" id="KW-1185">Reference proteome</keyword>
<proteinExistence type="predicted"/>
<dbReference type="AlphaFoldDB" id="A0A8K0IGU9"/>
<evidence type="ECO:0000313" key="2">
    <source>
        <dbReference type="Proteomes" id="UP000797356"/>
    </source>
</evidence>
<reference evidence="1" key="1">
    <citation type="journal article" date="2017" name="Gigascience">
        <title>The genome draft of coconut (Cocos nucifera).</title>
        <authorList>
            <person name="Xiao Y."/>
            <person name="Xu P."/>
            <person name="Fan H."/>
            <person name="Baudouin L."/>
            <person name="Xia W."/>
            <person name="Bocs S."/>
            <person name="Xu J."/>
            <person name="Li Q."/>
            <person name="Guo A."/>
            <person name="Zhou L."/>
            <person name="Li J."/>
            <person name="Wu Y."/>
            <person name="Ma Z."/>
            <person name="Armero A."/>
            <person name="Issali A.E."/>
            <person name="Liu N."/>
            <person name="Peng M."/>
            <person name="Yang Y."/>
        </authorList>
    </citation>
    <scope>NUCLEOTIDE SEQUENCE</scope>
    <source>
        <tissue evidence="1">Spear leaf of Hainan Tall coconut</tissue>
    </source>
</reference>